<dbReference type="PANTHER" id="PTHR48435:SF1">
    <property type="entry name" value="POLYPROTEIN"/>
    <property type="match status" value="1"/>
</dbReference>
<dbReference type="OrthoDB" id="1717943at2759"/>
<reference evidence="1 2" key="1">
    <citation type="journal article" date="2014" name="PLoS ONE">
        <title>Global Analysis of Gene Expression Profiles in Physic Nut (Jatropha curcas L.) Seedlings Exposed to Salt Stress.</title>
        <authorList>
            <person name="Zhang L."/>
            <person name="Zhang C."/>
            <person name="Wu P."/>
            <person name="Chen Y."/>
            <person name="Li M."/>
            <person name="Jiang H."/>
            <person name="Wu G."/>
        </authorList>
    </citation>
    <scope>NUCLEOTIDE SEQUENCE [LARGE SCALE GENOMIC DNA]</scope>
    <source>
        <strain evidence="2">cv. GZQX0401</strain>
        <tissue evidence="1">Young leaves</tissue>
    </source>
</reference>
<evidence type="ECO:0000313" key="2">
    <source>
        <dbReference type="Proteomes" id="UP000027138"/>
    </source>
</evidence>
<name>A0A067KVC8_JATCU</name>
<dbReference type="AlphaFoldDB" id="A0A067KVC8"/>
<sequence>MSLEDPHLSTALKVRVQITGAEQVPETISATLHHQFVYRLQDHAINLQTPGISHSDALYIFTDGGPTPTIVQTPKQLPREELEKLIPSAWIANYEKLHQLPQPVQQ</sequence>
<dbReference type="InterPro" id="IPR053098">
    <property type="entry name" value="Petuviruses_polyprotein"/>
</dbReference>
<dbReference type="Proteomes" id="UP000027138">
    <property type="component" value="Unassembled WGS sequence"/>
</dbReference>
<accession>A0A067KVC8</accession>
<evidence type="ECO:0000313" key="1">
    <source>
        <dbReference type="EMBL" id="KDP35794.1"/>
    </source>
</evidence>
<dbReference type="EMBL" id="KK914476">
    <property type="protein sequence ID" value="KDP35794.1"/>
    <property type="molecule type" value="Genomic_DNA"/>
</dbReference>
<gene>
    <name evidence="1" type="ORF">JCGZ_10430</name>
</gene>
<organism evidence="1 2">
    <name type="scientific">Jatropha curcas</name>
    <name type="common">Barbados nut</name>
    <dbReference type="NCBI Taxonomy" id="180498"/>
    <lineage>
        <taxon>Eukaryota</taxon>
        <taxon>Viridiplantae</taxon>
        <taxon>Streptophyta</taxon>
        <taxon>Embryophyta</taxon>
        <taxon>Tracheophyta</taxon>
        <taxon>Spermatophyta</taxon>
        <taxon>Magnoliopsida</taxon>
        <taxon>eudicotyledons</taxon>
        <taxon>Gunneridae</taxon>
        <taxon>Pentapetalae</taxon>
        <taxon>rosids</taxon>
        <taxon>fabids</taxon>
        <taxon>Malpighiales</taxon>
        <taxon>Euphorbiaceae</taxon>
        <taxon>Crotonoideae</taxon>
        <taxon>Jatropheae</taxon>
        <taxon>Jatropha</taxon>
    </lineage>
</organism>
<protein>
    <submittedName>
        <fullName evidence="1">Uncharacterized protein</fullName>
    </submittedName>
</protein>
<keyword evidence="2" id="KW-1185">Reference proteome</keyword>
<proteinExistence type="predicted"/>
<dbReference type="PANTHER" id="PTHR48435">
    <property type="entry name" value="POLYPROTEIN"/>
    <property type="match status" value="1"/>
</dbReference>